<keyword evidence="5" id="KW-1185">Reference proteome</keyword>
<evidence type="ECO:0000256" key="1">
    <source>
        <dbReference type="SAM" id="MobiDB-lite"/>
    </source>
</evidence>
<feature type="chain" id="PRO_5035600814" evidence="2">
    <location>
        <begin position="22"/>
        <end position="245"/>
    </location>
</feature>
<comment type="caution">
    <text evidence="3">The sequence shown here is derived from an EMBL/GenBank/DDBJ whole genome shotgun (WGS) entry which is preliminary data.</text>
</comment>
<dbReference type="Proteomes" id="UP000663877">
    <property type="component" value="Unassembled WGS sequence"/>
</dbReference>
<dbReference type="AlphaFoldDB" id="A0A814HT13"/>
<evidence type="ECO:0000313" key="3">
    <source>
        <dbReference type="EMBL" id="CAF1015020.1"/>
    </source>
</evidence>
<organism evidence="3 6">
    <name type="scientific">Adineta steineri</name>
    <dbReference type="NCBI Taxonomy" id="433720"/>
    <lineage>
        <taxon>Eukaryota</taxon>
        <taxon>Metazoa</taxon>
        <taxon>Spiralia</taxon>
        <taxon>Gnathifera</taxon>
        <taxon>Rotifera</taxon>
        <taxon>Eurotatoria</taxon>
        <taxon>Bdelloidea</taxon>
        <taxon>Adinetida</taxon>
        <taxon>Adinetidae</taxon>
        <taxon>Adineta</taxon>
    </lineage>
</organism>
<dbReference type="EMBL" id="CAJNOI010000078">
    <property type="protein sequence ID" value="CAF1015020.1"/>
    <property type="molecule type" value="Genomic_DNA"/>
</dbReference>
<dbReference type="Proteomes" id="UP000663832">
    <property type="component" value="Unassembled WGS sequence"/>
</dbReference>
<reference evidence="3" key="1">
    <citation type="submission" date="2021-02" db="EMBL/GenBank/DDBJ databases">
        <authorList>
            <person name="Nowell W R."/>
        </authorList>
    </citation>
    <scope>NUCLEOTIDE SEQUENCE</scope>
</reference>
<feature type="region of interest" description="Disordered" evidence="1">
    <location>
        <begin position="122"/>
        <end position="181"/>
    </location>
</feature>
<evidence type="ECO:0000256" key="2">
    <source>
        <dbReference type="SAM" id="SignalP"/>
    </source>
</evidence>
<evidence type="ECO:0000313" key="4">
    <source>
        <dbReference type="EMBL" id="CAF1200496.1"/>
    </source>
</evidence>
<dbReference type="OrthoDB" id="10007283at2759"/>
<feature type="compositionally biased region" description="Acidic residues" evidence="1">
    <location>
        <begin position="147"/>
        <end position="166"/>
    </location>
</feature>
<sequence length="245" mass="27279">MWSRQLFLVGIFTLTILATQSHVIHKRGLIKKMFSGDKQSTRDVEADMTPKERSKYRELLKNPIVISMLSAAVGMVVQQALAAKNMNDVCDNKYIKMAYMAGNINPQIQQALNLLGCNGPNRKSGGNNNSKDKYGAATTPASKKNGDDDDEEAGDAEDENQEDTDNLESRVPPEKESKLKELLNVARGEKGAKTKLIKSFFGFGSKDKTFKSGHKIPQSSYKLDKDDANAMKNFNNELDQHDKKF</sequence>
<proteinExistence type="predicted"/>
<name>A0A814HT13_9BILA</name>
<keyword evidence="2" id="KW-0732">Signal</keyword>
<protein>
    <submittedName>
        <fullName evidence="3">Uncharacterized protein</fullName>
    </submittedName>
</protein>
<accession>A0A814HT13</accession>
<dbReference type="EMBL" id="CAJNOM010000188">
    <property type="protein sequence ID" value="CAF1200496.1"/>
    <property type="molecule type" value="Genomic_DNA"/>
</dbReference>
<feature type="signal peptide" evidence="2">
    <location>
        <begin position="1"/>
        <end position="21"/>
    </location>
</feature>
<gene>
    <name evidence="3" type="ORF">BJG266_LOCUS16678</name>
    <name evidence="4" type="ORF">QVE165_LOCUS25781</name>
</gene>
<evidence type="ECO:0000313" key="6">
    <source>
        <dbReference type="Proteomes" id="UP000663877"/>
    </source>
</evidence>
<evidence type="ECO:0000313" key="5">
    <source>
        <dbReference type="Proteomes" id="UP000663832"/>
    </source>
</evidence>
<feature type="compositionally biased region" description="Basic and acidic residues" evidence="1">
    <location>
        <begin position="167"/>
        <end position="181"/>
    </location>
</feature>